<protein>
    <submittedName>
        <fullName evidence="2">U32 family peptidase</fullName>
    </submittedName>
</protein>
<dbReference type="Pfam" id="PF01136">
    <property type="entry name" value="Peptidase_U32"/>
    <property type="match status" value="2"/>
</dbReference>
<evidence type="ECO:0000256" key="1">
    <source>
        <dbReference type="SAM" id="MobiDB-lite"/>
    </source>
</evidence>
<organism evidence="2 3">
    <name type="scientific">Collinsella tanakaei</name>
    <dbReference type="NCBI Taxonomy" id="626935"/>
    <lineage>
        <taxon>Bacteria</taxon>
        <taxon>Bacillati</taxon>
        <taxon>Actinomycetota</taxon>
        <taxon>Coriobacteriia</taxon>
        <taxon>Coriobacteriales</taxon>
        <taxon>Coriobacteriaceae</taxon>
        <taxon>Collinsella</taxon>
    </lineage>
</organism>
<dbReference type="PANTHER" id="PTHR30217">
    <property type="entry name" value="PEPTIDASE U32 FAMILY"/>
    <property type="match status" value="1"/>
</dbReference>
<dbReference type="AlphaFoldDB" id="A0A3E4QSZ3"/>
<sequence>MASSSTYIRYRAPELLAPAGTLDAFLAALDAGADAVYTGAGAFNARAAADDLTCEELAWACEVAHGMGARVYVTMNIFVRDDELGECVALARRVLDAGADALIVADLGLCRRLRREVPDVEIHLSTQAGVHAAAGAVLAAEQLGASRVTCGRELTVDEIGAMAATGVEIEAFCHGAICICYAGACSFSARRRGRSANRGDCTQPCRVPYQLVDGEGRRVDARDGDLLLCPCDYLSAGHLDELVRSGVGALKIEGRMKNPDYVYNVVSCYREALDAAVARVNAAESGANATAATDAAGGDAGSDAAGATEKTVRRLARSFNRGFTDGYLTGRTRANLMSWERSCNQGVRVGRVIDRRHEEVLVAFEDAVDAGDTLEVRFIPGPNTAKDAPKRWPMVPCPVDAAAGDRVWVRCKRKVEVGAQVNLVRSERLIEVARERVAALRAAGQDPASGRDDAAGHRAAERPLSKNQGASMRGEVGAAACDSAACDAAACDAASVRAVCIVDDPQAASDLLDGCYPDALLSWRPQGLDVVPAVFEHRLLEADADAWTRLLPALGVVLDEVSREGDARRQRDLCRRAAFVVCRNLTQVAYAREAGCVFEVASPVTAANGETVQELSRLGARCVWLPEEMGEERIEEISRTLSGGVRLAVWAHGEARLMVCEHCVLTAEGPCTETCLVCPRRLAPRLLVERDGSRLPVAVDALGRTRIFDETLLDLAHAVPRVISAGVTELVYDLTKLRSRVELCAKEG</sequence>
<evidence type="ECO:0000313" key="2">
    <source>
        <dbReference type="EMBL" id="RGL10187.1"/>
    </source>
</evidence>
<dbReference type="SUPFAM" id="SSF51395">
    <property type="entry name" value="FMN-linked oxidoreductases"/>
    <property type="match status" value="1"/>
</dbReference>
<dbReference type="InterPro" id="IPR051454">
    <property type="entry name" value="RNA/ubiquinone_mod_enzymes"/>
</dbReference>
<name>A0A3E4QSZ3_9ACTN</name>
<dbReference type="PANTHER" id="PTHR30217:SF10">
    <property type="entry name" value="23S RRNA 5-HYDROXYCYTIDINE C2501 SYNTHASE"/>
    <property type="match status" value="1"/>
</dbReference>
<reference evidence="2 3" key="1">
    <citation type="submission" date="2018-08" db="EMBL/GenBank/DDBJ databases">
        <title>A genome reference for cultivated species of the human gut microbiota.</title>
        <authorList>
            <person name="Zou Y."/>
            <person name="Xue W."/>
            <person name="Luo G."/>
        </authorList>
    </citation>
    <scope>NUCLEOTIDE SEQUENCE [LARGE SCALE GENOMIC DNA]</scope>
    <source>
        <strain evidence="2 3">TF08-14</strain>
    </source>
</reference>
<dbReference type="Proteomes" id="UP000260943">
    <property type="component" value="Unassembled WGS sequence"/>
</dbReference>
<proteinExistence type="predicted"/>
<dbReference type="RefSeq" id="WP_117679667.1">
    <property type="nucleotide sequence ID" value="NZ_QSRJ01000006.1"/>
</dbReference>
<feature type="region of interest" description="Disordered" evidence="1">
    <location>
        <begin position="442"/>
        <end position="471"/>
    </location>
</feature>
<gene>
    <name evidence="2" type="ORF">DXC81_06285</name>
</gene>
<accession>A0A3E4QSZ3</accession>
<evidence type="ECO:0000313" key="3">
    <source>
        <dbReference type="Proteomes" id="UP000260943"/>
    </source>
</evidence>
<dbReference type="EMBL" id="QSRJ01000006">
    <property type="protein sequence ID" value="RGL10187.1"/>
    <property type="molecule type" value="Genomic_DNA"/>
</dbReference>
<dbReference type="InterPro" id="IPR001539">
    <property type="entry name" value="Peptidase_U32"/>
</dbReference>
<comment type="caution">
    <text evidence="2">The sequence shown here is derived from an EMBL/GenBank/DDBJ whole genome shotgun (WGS) entry which is preliminary data.</text>
</comment>
<feature type="compositionally biased region" description="Basic and acidic residues" evidence="1">
    <location>
        <begin position="449"/>
        <end position="464"/>
    </location>
</feature>